<dbReference type="InterPro" id="IPR050561">
    <property type="entry name" value="PTP"/>
</dbReference>
<dbReference type="SUPFAM" id="SSF52799">
    <property type="entry name" value="(Phosphotyrosine protein) phosphatases II"/>
    <property type="match status" value="1"/>
</dbReference>
<dbReference type="PROSITE" id="PS50056">
    <property type="entry name" value="TYR_PHOSPHATASE_2"/>
    <property type="match status" value="1"/>
</dbReference>
<dbReference type="PIRSF" id="PIRSF037322">
    <property type="entry name" value="CDKN3"/>
    <property type="match status" value="1"/>
</dbReference>
<dbReference type="InterPro" id="IPR022778">
    <property type="entry name" value="CDKN3"/>
</dbReference>
<dbReference type="EMBL" id="JARKHS020027330">
    <property type="protein sequence ID" value="KAK8765463.1"/>
    <property type="molecule type" value="Genomic_DNA"/>
</dbReference>
<dbReference type="CDD" id="cd14505">
    <property type="entry name" value="CDKN3-like"/>
    <property type="match status" value="1"/>
</dbReference>
<dbReference type="InterPro" id="IPR008425">
    <property type="entry name" value="CDK_inhib_3"/>
</dbReference>
<accession>A0AAQ4DSM3</accession>
<proteinExistence type="inferred from homology"/>
<keyword evidence="3" id="KW-0378">Hydrolase</keyword>
<evidence type="ECO:0000256" key="2">
    <source>
        <dbReference type="ARBA" id="ARBA00013064"/>
    </source>
</evidence>
<comment type="caution">
    <text evidence="7">The sequence shown here is derived from an EMBL/GenBank/DDBJ whole genome shotgun (WGS) entry which is preliminary data.</text>
</comment>
<dbReference type="InterPro" id="IPR029021">
    <property type="entry name" value="Prot-tyrosine_phosphatase-like"/>
</dbReference>
<organism evidence="7 8">
    <name type="scientific">Amblyomma americanum</name>
    <name type="common">Lone star tick</name>
    <dbReference type="NCBI Taxonomy" id="6943"/>
    <lineage>
        <taxon>Eukaryota</taxon>
        <taxon>Metazoa</taxon>
        <taxon>Ecdysozoa</taxon>
        <taxon>Arthropoda</taxon>
        <taxon>Chelicerata</taxon>
        <taxon>Arachnida</taxon>
        <taxon>Acari</taxon>
        <taxon>Parasitiformes</taxon>
        <taxon>Ixodida</taxon>
        <taxon>Ixodoidea</taxon>
        <taxon>Ixodidae</taxon>
        <taxon>Amblyomminae</taxon>
        <taxon>Amblyomma</taxon>
    </lineage>
</organism>
<dbReference type="InterPro" id="IPR016130">
    <property type="entry name" value="Tyr_Pase_AS"/>
</dbReference>
<dbReference type="EC" id="3.1.3.48" evidence="2"/>
<dbReference type="GO" id="GO:0004725">
    <property type="term" value="F:protein tyrosine phosphatase activity"/>
    <property type="evidence" value="ECO:0007669"/>
    <property type="project" value="UniProtKB-EC"/>
</dbReference>
<dbReference type="PANTHER" id="PTHR23339">
    <property type="entry name" value="TYROSINE SPECIFIC PROTEIN PHOSPHATASE AND DUAL SPECIFICITY PROTEIN PHOSPHATASE"/>
    <property type="match status" value="1"/>
</dbReference>
<dbReference type="Proteomes" id="UP001321473">
    <property type="component" value="Unassembled WGS sequence"/>
</dbReference>
<sequence>MATFDDEDISGDCLQPITPIKIDWLDLSSFGYPDSVGLSSLPGCRFKDTWRDAVRDIEYLKLEDVSDVFVLCTRGELSLYRVPTLLAEYESHGMTVHHHPVPDGLPPAIGQLLDILREIGEAIQQGKRALVHCFGGLGRTGVVAACLLLNLDDKMTPEHAVRKVQELRGTRAIQTVKQYNFIHDFRSARDEFLKAAATSVASA</sequence>
<dbReference type="InterPro" id="IPR003595">
    <property type="entry name" value="Tyr_Pase_cat"/>
</dbReference>
<dbReference type="Pfam" id="PF05706">
    <property type="entry name" value="CDKN3"/>
    <property type="match status" value="1"/>
</dbReference>
<dbReference type="InterPro" id="IPR000387">
    <property type="entry name" value="Tyr_Pase_dom"/>
</dbReference>
<gene>
    <name evidence="7" type="ORF">V5799_031930</name>
</gene>
<name>A0AAQ4DSM3_AMBAM</name>
<reference evidence="7 8" key="1">
    <citation type="journal article" date="2023" name="Arcadia Sci">
        <title>De novo assembly of a long-read Amblyomma americanum tick genome.</title>
        <authorList>
            <person name="Chou S."/>
            <person name="Poskanzer K.E."/>
            <person name="Rollins M."/>
            <person name="Thuy-Boun P.S."/>
        </authorList>
    </citation>
    <scope>NUCLEOTIDE SEQUENCE [LARGE SCALE GENOMIC DNA]</scope>
    <source>
        <strain evidence="7">F_SG_1</strain>
        <tissue evidence="7">Salivary glands</tissue>
    </source>
</reference>
<evidence type="ECO:0000313" key="7">
    <source>
        <dbReference type="EMBL" id="KAK8765463.1"/>
    </source>
</evidence>
<dbReference type="SMART" id="SM00404">
    <property type="entry name" value="PTPc_motif"/>
    <property type="match status" value="1"/>
</dbReference>
<evidence type="ECO:0000256" key="4">
    <source>
        <dbReference type="ARBA" id="ARBA00022912"/>
    </source>
</evidence>
<evidence type="ECO:0000259" key="6">
    <source>
        <dbReference type="PROSITE" id="PS50056"/>
    </source>
</evidence>
<dbReference type="FunFam" id="3.90.190.10:FF:000157">
    <property type="entry name" value="Protein-tyrosine phosphatase"/>
    <property type="match status" value="1"/>
</dbReference>
<evidence type="ECO:0000256" key="5">
    <source>
        <dbReference type="PIRSR" id="PIRSR037322-1"/>
    </source>
</evidence>
<evidence type="ECO:0000313" key="8">
    <source>
        <dbReference type="Proteomes" id="UP001321473"/>
    </source>
</evidence>
<comment type="similarity">
    <text evidence="1">Belongs to the protein-tyrosine phosphatase family.</text>
</comment>
<feature type="active site" description="Phosphocysteine intermediate" evidence="5">
    <location>
        <position position="133"/>
    </location>
</feature>
<protein>
    <recommendedName>
        <fullName evidence="2">protein-tyrosine-phosphatase</fullName>
        <ecNumber evidence="2">3.1.3.48</ecNumber>
    </recommendedName>
</protein>
<dbReference type="AlphaFoldDB" id="A0AAQ4DSM3"/>
<feature type="domain" description="Tyrosine specific protein phosphatases" evidence="6">
    <location>
        <begin position="110"/>
        <end position="168"/>
    </location>
</feature>
<dbReference type="PROSITE" id="PS00383">
    <property type="entry name" value="TYR_PHOSPHATASE_1"/>
    <property type="match status" value="1"/>
</dbReference>
<keyword evidence="8" id="KW-1185">Reference proteome</keyword>
<evidence type="ECO:0000256" key="3">
    <source>
        <dbReference type="ARBA" id="ARBA00022801"/>
    </source>
</evidence>
<keyword evidence="4" id="KW-0904">Protein phosphatase</keyword>
<dbReference type="Gene3D" id="3.90.190.10">
    <property type="entry name" value="Protein tyrosine phosphatase superfamily"/>
    <property type="match status" value="1"/>
</dbReference>
<evidence type="ECO:0000256" key="1">
    <source>
        <dbReference type="ARBA" id="ARBA00009580"/>
    </source>
</evidence>